<protein>
    <submittedName>
        <fullName evidence="1">Uncharacterized protein</fullName>
    </submittedName>
</protein>
<dbReference type="STRING" id="872970.SAMN04488134_11077"/>
<name>A0A1H8RG32_9BACI</name>
<sequence>MNQRTTIESLKQQMQLFLNQLDALDPSQTSVDDVDALLLLLEQMEEKLR</sequence>
<dbReference type="InterPro" id="IPR047670">
    <property type="entry name" value="YfjT-like"/>
</dbReference>
<evidence type="ECO:0000313" key="2">
    <source>
        <dbReference type="Proteomes" id="UP000199300"/>
    </source>
</evidence>
<reference evidence="1 2" key="1">
    <citation type="submission" date="2016-10" db="EMBL/GenBank/DDBJ databases">
        <authorList>
            <person name="de Groot N.N."/>
        </authorList>
    </citation>
    <scope>NUCLEOTIDE SEQUENCE [LARGE SCALE GENOMIC DNA]</scope>
    <source>
        <strain evidence="1 2">CGMCC 1.10434</strain>
    </source>
</reference>
<dbReference type="Proteomes" id="UP000199300">
    <property type="component" value="Unassembled WGS sequence"/>
</dbReference>
<dbReference type="RefSeq" id="WP_177178302.1">
    <property type="nucleotide sequence ID" value="NZ_FODJ01000010.1"/>
</dbReference>
<dbReference type="EMBL" id="FODJ01000010">
    <property type="protein sequence ID" value="SEO65360.1"/>
    <property type="molecule type" value="Genomic_DNA"/>
</dbReference>
<keyword evidence="2" id="KW-1185">Reference proteome</keyword>
<dbReference type="AlphaFoldDB" id="A0A1H8RG32"/>
<accession>A0A1H8RG32</accession>
<dbReference type="NCBIfam" id="NF040878">
    <property type="entry name" value="SE1561_fam"/>
    <property type="match status" value="1"/>
</dbReference>
<evidence type="ECO:0000313" key="1">
    <source>
        <dbReference type="EMBL" id="SEO65360.1"/>
    </source>
</evidence>
<organism evidence="1 2">
    <name type="scientific">Amphibacillus marinus</name>
    <dbReference type="NCBI Taxonomy" id="872970"/>
    <lineage>
        <taxon>Bacteria</taxon>
        <taxon>Bacillati</taxon>
        <taxon>Bacillota</taxon>
        <taxon>Bacilli</taxon>
        <taxon>Bacillales</taxon>
        <taxon>Bacillaceae</taxon>
        <taxon>Amphibacillus</taxon>
    </lineage>
</organism>
<proteinExistence type="predicted"/>
<gene>
    <name evidence="1" type="ORF">SAMN04488134_11077</name>
</gene>